<dbReference type="RefSeq" id="WP_306735385.1">
    <property type="nucleotide sequence ID" value="NZ_JANHAX010000002.1"/>
</dbReference>
<dbReference type="InterPro" id="IPR050595">
    <property type="entry name" value="Bact_response_regulator"/>
</dbReference>
<dbReference type="GO" id="GO:0000160">
    <property type="term" value="P:phosphorelay signal transduction system"/>
    <property type="evidence" value="ECO:0007669"/>
    <property type="project" value="InterPro"/>
</dbReference>
<gene>
    <name evidence="4" type="ORF">NO357_09445</name>
</gene>
<dbReference type="InterPro" id="IPR001789">
    <property type="entry name" value="Sig_transdc_resp-reg_receiver"/>
</dbReference>
<sequence>MDDFEPLATLRQPTATRPLLGLTVLVVEDSRFACEAIRLLCLRSGGRIRRADCLASARRHLQVYRPSVVIIDLGLPDGSGTELIAEMNAMTPRVGVILGMSGDDGAEALARSAGADGFLAKPISSLALFQESILQHLPADRQPSGPRILNEDEITPDPVAYCDDLAHAAEILGEDHDGAVLAYLAQFVGGLARSAADLPLEQAARALARTQDSAGTSRSDVARLAGLVQARLSERIAI</sequence>
<evidence type="ECO:0000259" key="3">
    <source>
        <dbReference type="PROSITE" id="PS50110"/>
    </source>
</evidence>
<dbReference type="PANTHER" id="PTHR44591:SF3">
    <property type="entry name" value="RESPONSE REGULATORY DOMAIN-CONTAINING PROTEIN"/>
    <property type="match status" value="1"/>
</dbReference>
<dbReference type="CDD" id="cd00156">
    <property type="entry name" value="REC"/>
    <property type="match status" value="1"/>
</dbReference>
<feature type="modified residue" description="4-aspartylphosphate" evidence="2">
    <location>
        <position position="72"/>
    </location>
</feature>
<dbReference type="SMART" id="SM00448">
    <property type="entry name" value="REC"/>
    <property type="match status" value="1"/>
</dbReference>
<dbReference type="SUPFAM" id="SSF52172">
    <property type="entry name" value="CheY-like"/>
    <property type="match status" value="1"/>
</dbReference>
<keyword evidence="1 2" id="KW-0597">Phosphoprotein</keyword>
<dbReference type="PROSITE" id="PS50110">
    <property type="entry name" value="RESPONSE_REGULATORY"/>
    <property type="match status" value="1"/>
</dbReference>
<evidence type="ECO:0000256" key="1">
    <source>
        <dbReference type="ARBA" id="ARBA00022553"/>
    </source>
</evidence>
<accession>A0AAE3WCV3</accession>
<evidence type="ECO:0000256" key="2">
    <source>
        <dbReference type="PROSITE-ProRule" id="PRU00169"/>
    </source>
</evidence>
<protein>
    <submittedName>
        <fullName evidence="4">Response regulator</fullName>
    </submittedName>
</protein>
<feature type="domain" description="Response regulatory" evidence="3">
    <location>
        <begin position="23"/>
        <end position="136"/>
    </location>
</feature>
<comment type="caution">
    <text evidence="4">The sequence shown here is derived from an EMBL/GenBank/DDBJ whole genome shotgun (WGS) entry which is preliminary data.</text>
</comment>
<organism evidence="4 5">
    <name type="scientific">Marimonas arenosa</name>
    <dbReference type="NCBI Taxonomy" id="1795305"/>
    <lineage>
        <taxon>Bacteria</taxon>
        <taxon>Pseudomonadati</taxon>
        <taxon>Pseudomonadota</taxon>
        <taxon>Alphaproteobacteria</taxon>
        <taxon>Rhodobacterales</taxon>
        <taxon>Paracoccaceae</taxon>
        <taxon>Marimonas</taxon>
    </lineage>
</organism>
<dbReference type="AlphaFoldDB" id="A0AAE3WCV3"/>
<dbReference type="InterPro" id="IPR011006">
    <property type="entry name" value="CheY-like_superfamily"/>
</dbReference>
<name>A0AAE3WCV3_9RHOB</name>
<evidence type="ECO:0000313" key="4">
    <source>
        <dbReference type="EMBL" id="MDQ2090120.1"/>
    </source>
</evidence>
<proteinExistence type="predicted"/>
<dbReference type="Pfam" id="PF00072">
    <property type="entry name" value="Response_reg"/>
    <property type="match status" value="1"/>
</dbReference>
<reference evidence="4" key="1">
    <citation type="submission" date="2022-07" db="EMBL/GenBank/DDBJ databases">
        <authorList>
            <person name="Otstavnykh N."/>
            <person name="Isaeva M."/>
            <person name="Bystritskaya E."/>
        </authorList>
    </citation>
    <scope>NUCLEOTIDE SEQUENCE</scope>
    <source>
        <strain evidence="4">KCTC 52189</strain>
    </source>
</reference>
<dbReference type="Gene3D" id="3.40.50.2300">
    <property type="match status" value="1"/>
</dbReference>
<dbReference type="PANTHER" id="PTHR44591">
    <property type="entry name" value="STRESS RESPONSE REGULATOR PROTEIN 1"/>
    <property type="match status" value="1"/>
</dbReference>
<dbReference type="Proteomes" id="UP001226762">
    <property type="component" value="Unassembled WGS sequence"/>
</dbReference>
<reference evidence="4" key="2">
    <citation type="submission" date="2023-02" db="EMBL/GenBank/DDBJ databases">
        <title>'Rhodoalgimonas zhirmunskyi' gen. nov., isolated from a red alga.</title>
        <authorList>
            <person name="Nedashkovskaya O.I."/>
            <person name="Otstavnykh N.Y."/>
            <person name="Bystritskaya E.P."/>
            <person name="Balabanova L.A."/>
            <person name="Isaeva M.P."/>
        </authorList>
    </citation>
    <scope>NUCLEOTIDE SEQUENCE</scope>
    <source>
        <strain evidence="4">KCTC 52189</strain>
    </source>
</reference>
<keyword evidence="5" id="KW-1185">Reference proteome</keyword>
<evidence type="ECO:0000313" key="5">
    <source>
        <dbReference type="Proteomes" id="UP001226762"/>
    </source>
</evidence>
<dbReference type="EMBL" id="JANHAX010000002">
    <property type="protein sequence ID" value="MDQ2090120.1"/>
    <property type="molecule type" value="Genomic_DNA"/>
</dbReference>